<comment type="caution">
    <text evidence="2">The sequence shown here is derived from an EMBL/GenBank/DDBJ whole genome shotgun (WGS) entry which is preliminary data.</text>
</comment>
<dbReference type="AlphaFoldDB" id="M0QMP2"/>
<name>M0QMP2_9ACTN</name>
<keyword evidence="1" id="KW-0732">Signal</keyword>
<dbReference type="EMBL" id="BANX01000026">
    <property type="protein sequence ID" value="GAC69561.1"/>
    <property type="molecule type" value="Genomic_DNA"/>
</dbReference>
<reference evidence="2 3" key="1">
    <citation type="submission" date="2013-01" db="EMBL/GenBank/DDBJ databases">
        <title>Whole genome shotgun sequence of Gordonia soli NBRC 108243.</title>
        <authorList>
            <person name="Isaki-Nakamura S."/>
            <person name="Hosoyama A."/>
            <person name="Tsuchikane K."/>
            <person name="Ando Y."/>
            <person name="Baba S."/>
            <person name="Ohji S."/>
            <person name="Hamada M."/>
            <person name="Tamura T."/>
            <person name="Yamazoe A."/>
            <person name="Yamazaki S."/>
            <person name="Fujita N."/>
        </authorList>
    </citation>
    <scope>NUCLEOTIDE SEQUENCE [LARGE SCALE GENOMIC DNA]</scope>
    <source>
        <strain evidence="2 3">NBRC 108243</strain>
    </source>
</reference>
<evidence type="ECO:0000313" key="2">
    <source>
        <dbReference type="EMBL" id="GAC69561.1"/>
    </source>
</evidence>
<keyword evidence="3" id="KW-1185">Reference proteome</keyword>
<accession>M0QMP2</accession>
<evidence type="ECO:0000313" key="3">
    <source>
        <dbReference type="Proteomes" id="UP000011666"/>
    </source>
</evidence>
<protein>
    <recommendedName>
        <fullName evidence="4">DUF4878 domain-containing protein</fullName>
    </recommendedName>
</protein>
<evidence type="ECO:0008006" key="4">
    <source>
        <dbReference type="Google" id="ProtNLM"/>
    </source>
</evidence>
<dbReference type="RefSeq" id="WP_007622762.1">
    <property type="nucleotide sequence ID" value="NZ_BANX01000026.1"/>
</dbReference>
<feature type="chain" id="PRO_5004003974" description="DUF4878 domain-containing protein" evidence="1">
    <location>
        <begin position="28"/>
        <end position="142"/>
    </location>
</feature>
<feature type="signal peptide" evidence="1">
    <location>
        <begin position="1"/>
        <end position="27"/>
    </location>
</feature>
<gene>
    <name evidence="2" type="ORF">GS4_26_00080</name>
</gene>
<proteinExistence type="predicted"/>
<organism evidence="2 3">
    <name type="scientific">Gordonia soli NBRC 108243</name>
    <dbReference type="NCBI Taxonomy" id="1223545"/>
    <lineage>
        <taxon>Bacteria</taxon>
        <taxon>Bacillati</taxon>
        <taxon>Actinomycetota</taxon>
        <taxon>Actinomycetes</taxon>
        <taxon>Mycobacteriales</taxon>
        <taxon>Gordoniaceae</taxon>
        <taxon>Gordonia</taxon>
    </lineage>
</organism>
<sequence length="142" mass="15358">MSNLPTAARWLLPCAAMVTLTATGCGADPAGSTPSDRRASLDKVRAVFDETASAVNARDQQAFSRLLCADVRESDGYKTAPSFAGFPPGPVVSVEEPTLNDADGAEVYATINYEYSPLRTKFSFAWENDEWKFCPQTLLVVD</sequence>
<dbReference type="Proteomes" id="UP000011666">
    <property type="component" value="Unassembled WGS sequence"/>
</dbReference>
<evidence type="ECO:0000256" key="1">
    <source>
        <dbReference type="SAM" id="SignalP"/>
    </source>
</evidence>